<dbReference type="GO" id="GO:0005737">
    <property type="term" value="C:cytoplasm"/>
    <property type="evidence" value="ECO:0007669"/>
    <property type="project" value="InterPro"/>
</dbReference>
<organism evidence="8 9">
    <name type="scientific">Williamwhitmania taraxaci</name>
    <dbReference type="NCBI Taxonomy" id="1640674"/>
    <lineage>
        <taxon>Bacteria</taxon>
        <taxon>Pseudomonadati</taxon>
        <taxon>Bacteroidota</taxon>
        <taxon>Bacteroidia</taxon>
        <taxon>Bacteroidales</taxon>
        <taxon>Williamwhitmaniaceae</taxon>
        <taxon>Williamwhitmania</taxon>
    </lineage>
</organism>
<keyword evidence="9" id="KW-1185">Reference proteome</keyword>
<dbReference type="GO" id="GO:0016052">
    <property type="term" value="P:carbohydrate catabolic process"/>
    <property type="evidence" value="ECO:0007669"/>
    <property type="project" value="TreeGrafter"/>
</dbReference>
<dbReference type="SUPFAM" id="SSF51569">
    <property type="entry name" value="Aldolase"/>
    <property type="match status" value="1"/>
</dbReference>
<dbReference type="CDD" id="cd00959">
    <property type="entry name" value="DeoC"/>
    <property type="match status" value="1"/>
</dbReference>
<protein>
    <recommendedName>
        <fullName evidence="3 7">Deoxyribose-phosphate aldolase</fullName>
        <ecNumber evidence="3 7">4.1.2.4</ecNumber>
    </recommendedName>
</protein>
<name>A0A1G6GZR2_9BACT</name>
<dbReference type="STRING" id="1640674.SAMN05216323_100571"/>
<dbReference type="AlphaFoldDB" id="A0A1G6GZR2"/>
<evidence type="ECO:0000256" key="3">
    <source>
        <dbReference type="ARBA" id="ARBA00012515"/>
    </source>
</evidence>
<evidence type="ECO:0000313" key="8">
    <source>
        <dbReference type="EMBL" id="SDB87441.1"/>
    </source>
</evidence>
<dbReference type="NCBIfam" id="TIGR00126">
    <property type="entry name" value="deoC"/>
    <property type="match status" value="1"/>
</dbReference>
<proteinExistence type="inferred from homology"/>
<sequence length="289" mass="31313">MSESYLNYELKVNENEVNSLVADVKHSISQHRTDANFRKCLSLIDLTSLNANDPIGKGAEMGAKVSNFSSHFPGIQNVAAICVYPPLVKAVRDNLSDKAVKIAAVGAGFPSSQTFIEVKELECKRTVEAGADEIDIVISLGTFLSGDHKTVYNEIAAIKKNIGNAHLKVILETGALPTYDSIRLASLISMEAGCDFIKTSTGKMEPAATLEAAAIMCLSIKDYYNKHKIKIGFKPAGGIVTPDDALGYLLVVERILGDEWTNPELFRLGASRLANNLLSEITGKVVNYY</sequence>
<dbReference type="PIRSF" id="PIRSF001357">
    <property type="entry name" value="DeoC"/>
    <property type="match status" value="1"/>
</dbReference>
<dbReference type="PANTHER" id="PTHR10889:SF3">
    <property type="entry name" value="DEOXYRIBOSE-PHOSPHATE ALDOLASE"/>
    <property type="match status" value="1"/>
</dbReference>
<comment type="pathway">
    <text evidence="1">Carbohydrate degradation; 2-deoxy-D-ribose 1-phosphate degradation; D-glyceraldehyde 3-phosphate and acetaldehyde from 2-deoxy-alpha-D-ribose 1-phosphate: step 2/2.</text>
</comment>
<evidence type="ECO:0000256" key="4">
    <source>
        <dbReference type="ARBA" id="ARBA00023239"/>
    </source>
</evidence>
<accession>A0A1G6GZR2</accession>
<comment type="catalytic activity">
    <reaction evidence="6">
        <text>2-deoxy-D-ribose 5-phosphate = D-glyceraldehyde 3-phosphate + acetaldehyde</text>
        <dbReference type="Rhea" id="RHEA:12821"/>
        <dbReference type="ChEBI" id="CHEBI:15343"/>
        <dbReference type="ChEBI" id="CHEBI:59776"/>
        <dbReference type="ChEBI" id="CHEBI:62877"/>
        <dbReference type="EC" id="4.1.2.4"/>
    </reaction>
</comment>
<comment type="similarity">
    <text evidence="2">Belongs to the DeoC/FbaB aldolase family. DeoC type 2 subfamily.</text>
</comment>
<evidence type="ECO:0000313" key="9">
    <source>
        <dbReference type="Proteomes" id="UP000199452"/>
    </source>
</evidence>
<evidence type="ECO:0000256" key="1">
    <source>
        <dbReference type="ARBA" id="ARBA00004816"/>
    </source>
</evidence>
<keyword evidence="5" id="KW-0704">Schiff base</keyword>
<dbReference type="SMART" id="SM01133">
    <property type="entry name" value="DeoC"/>
    <property type="match status" value="1"/>
</dbReference>
<dbReference type="InterPro" id="IPR002915">
    <property type="entry name" value="DeoC/FbaB/LacD_aldolase"/>
</dbReference>
<dbReference type="Proteomes" id="UP000199452">
    <property type="component" value="Unassembled WGS sequence"/>
</dbReference>
<gene>
    <name evidence="8" type="ORF">SAMN05216323_100571</name>
</gene>
<dbReference type="InterPro" id="IPR013785">
    <property type="entry name" value="Aldolase_TIM"/>
</dbReference>
<dbReference type="Gene3D" id="3.20.20.70">
    <property type="entry name" value="Aldolase class I"/>
    <property type="match status" value="1"/>
</dbReference>
<dbReference type="OrthoDB" id="9778711at2"/>
<dbReference type="RefSeq" id="WP_092435314.1">
    <property type="nucleotide sequence ID" value="NZ_FMYP01000005.1"/>
</dbReference>
<evidence type="ECO:0000256" key="2">
    <source>
        <dbReference type="ARBA" id="ARBA00009473"/>
    </source>
</evidence>
<evidence type="ECO:0000256" key="7">
    <source>
        <dbReference type="NCBIfam" id="TIGR00126"/>
    </source>
</evidence>
<dbReference type="GO" id="GO:0004139">
    <property type="term" value="F:deoxyribose-phosphate aldolase activity"/>
    <property type="evidence" value="ECO:0007669"/>
    <property type="project" value="UniProtKB-UniRule"/>
</dbReference>
<reference evidence="8 9" key="1">
    <citation type="submission" date="2016-09" db="EMBL/GenBank/DDBJ databases">
        <authorList>
            <person name="Capua I."/>
            <person name="De Benedictis P."/>
            <person name="Joannis T."/>
            <person name="Lombin L.H."/>
            <person name="Cattoli G."/>
        </authorList>
    </citation>
    <scope>NUCLEOTIDE SEQUENCE [LARGE SCALE GENOMIC DNA]</scope>
    <source>
        <strain evidence="8 9">A7P-90m</strain>
    </source>
</reference>
<evidence type="ECO:0000256" key="5">
    <source>
        <dbReference type="ARBA" id="ARBA00023270"/>
    </source>
</evidence>
<dbReference type="PANTHER" id="PTHR10889">
    <property type="entry name" value="DEOXYRIBOSE-PHOSPHATE ALDOLASE"/>
    <property type="match status" value="1"/>
</dbReference>
<evidence type="ECO:0000256" key="6">
    <source>
        <dbReference type="ARBA" id="ARBA00048791"/>
    </source>
</evidence>
<dbReference type="GO" id="GO:0009264">
    <property type="term" value="P:deoxyribonucleotide catabolic process"/>
    <property type="evidence" value="ECO:0007669"/>
    <property type="project" value="UniProtKB-UniRule"/>
</dbReference>
<keyword evidence="4" id="KW-0456">Lyase</keyword>
<dbReference type="EC" id="4.1.2.4" evidence="3 7"/>
<dbReference type="InterPro" id="IPR011343">
    <property type="entry name" value="DeoC"/>
</dbReference>
<dbReference type="EMBL" id="FMYP01000005">
    <property type="protein sequence ID" value="SDB87441.1"/>
    <property type="molecule type" value="Genomic_DNA"/>
</dbReference>
<dbReference type="Pfam" id="PF01791">
    <property type="entry name" value="DeoC"/>
    <property type="match status" value="1"/>
</dbReference>